<feature type="region of interest" description="Disordered" evidence="1">
    <location>
        <begin position="1"/>
        <end position="24"/>
    </location>
</feature>
<protein>
    <submittedName>
        <fullName evidence="2">Uncharacterized protein</fullName>
    </submittedName>
</protein>
<name>A0A5J9WDK6_9POAL</name>
<evidence type="ECO:0000313" key="2">
    <source>
        <dbReference type="EMBL" id="TVU45985.1"/>
    </source>
</evidence>
<proteinExistence type="predicted"/>
<dbReference type="OrthoDB" id="2018698at2759"/>
<evidence type="ECO:0000256" key="1">
    <source>
        <dbReference type="SAM" id="MobiDB-lite"/>
    </source>
</evidence>
<dbReference type="Proteomes" id="UP000324897">
    <property type="component" value="Chromosome 5"/>
</dbReference>
<comment type="caution">
    <text evidence="2">The sequence shown here is derived from an EMBL/GenBank/DDBJ whole genome shotgun (WGS) entry which is preliminary data.</text>
</comment>
<accession>A0A5J9WDK6</accession>
<keyword evidence="3" id="KW-1185">Reference proteome</keyword>
<reference evidence="2 3" key="1">
    <citation type="journal article" date="2019" name="Sci. Rep.">
        <title>A high-quality genome of Eragrostis curvula grass provides insights into Poaceae evolution and supports new strategies to enhance forage quality.</title>
        <authorList>
            <person name="Carballo J."/>
            <person name="Santos B.A.C.M."/>
            <person name="Zappacosta D."/>
            <person name="Garbus I."/>
            <person name="Selva J.P."/>
            <person name="Gallo C.A."/>
            <person name="Diaz A."/>
            <person name="Albertini E."/>
            <person name="Caccamo M."/>
            <person name="Echenique V."/>
        </authorList>
    </citation>
    <scope>NUCLEOTIDE SEQUENCE [LARGE SCALE GENOMIC DNA]</scope>
    <source>
        <strain evidence="3">cv. Victoria</strain>
        <tissue evidence="2">Leaf</tissue>
    </source>
</reference>
<organism evidence="2 3">
    <name type="scientific">Eragrostis curvula</name>
    <name type="common">weeping love grass</name>
    <dbReference type="NCBI Taxonomy" id="38414"/>
    <lineage>
        <taxon>Eukaryota</taxon>
        <taxon>Viridiplantae</taxon>
        <taxon>Streptophyta</taxon>
        <taxon>Embryophyta</taxon>
        <taxon>Tracheophyta</taxon>
        <taxon>Spermatophyta</taxon>
        <taxon>Magnoliopsida</taxon>
        <taxon>Liliopsida</taxon>
        <taxon>Poales</taxon>
        <taxon>Poaceae</taxon>
        <taxon>PACMAD clade</taxon>
        <taxon>Chloridoideae</taxon>
        <taxon>Eragrostideae</taxon>
        <taxon>Eragrostidinae</taxon>
        <taxon>Eragrostis</taxon>
    </lineage>
</organism>
<feature type="region of interest" description="Disordered" evidence="1">
    <location>
        <begin position="88"/>
        <end position="132"/>
    </location>
</feature>
<dbReference type="AlphaFoldDB" id="A0A5J9WDK6"/>
<dbReference type="Gramene" id="TVU45985">
    <property type="protein sequence ID" value="TVU45985"/>
    <property type="gene ID" value="EJB05_05495"/>
</dbReference>
<sequence length="191" mass="21077">MHTSSGEGQVVDDSLLQLKPSPPSVFREKLLDPMVMEAHLKMRMYDVAEGSSTLQATTPLPVANHLHSKEKTRDNQPNVEDVQTPLIVRSAPDPSSPPPPPRKTSPPTSAISPPHCPRRLPSPNAGAAPRQTRTYRSLSAIWCGASADARPPLRLLLQGTDFVLPSLKPREKSAEKLREMQERREYAELVI</sequence>
<gene>
    <name evidence="2" type="ORF">EJB05_05495</name>
</gene>
<feature type="non-terminal residue" evidence="2">
    <location>
        <position position="1"/>
    </location>
</feature>
<evidence type="ECO:0000313" key="3">
    <source>
        <dbReference type="Proteomes" id="UP000324897"/>
    </source>
</evidence>
<feature type="compositionally biased region" description="Pro residues" evidence="1">
    <location>
        <begin position="94"/>
        <end position="104"/>
    </location>
</feature>
<dbReference type="EMBL" id="RWGY01000004">
    <property type="protein sequence ID" value="TVU45985.1"/>
    <property type="molecule type" value="Genomic_DNA"/>
</dbReference>